<comment type="caution">
    <text evidence="9">The sequence shown here is derived from an EMBL/GenBank/DDBJ whole genome shotgun (WGS) entry which is preliminary data.</text>
</comment>
<reference evidence="9 10" key="1">
    <citation type="submission" date="2020-06" db="EMBL/GenBank/DDBJ databases">
        <title>Methanofollis fontis sp. nov., a methanogen isolated from marine sediments near a cold seep at Four-Way Closure Ridge offshore southwestern Taiwan.</title>
        <authorList>
            <person name="Chen S.-C."/>
            <person name="Teng N.-H."/>
            <person name="Lin Y.-S."/>
            <person name="Lai M.-C."/>
            <person name="Chen H.-H."/>
            <person name="Wang C.-C."/>
        </authorList>
    </citation>
    <scope>NUCLEOTIDE SEQUENCE [LARGE SCALE GENOMIC DNA]</scope>
    <source>
        <strain evidence="9 10">DSM 2702</strain>
    </source>
</reference>
<dbReference type="GO" id="GO:0046872">
    <property type="term" value="F:metal ion binding"/>
    <property type="evidence" value="ECO:0007669"/>
    <property type="project" value="UniProtKB-KW"/>
</dbReference>
<feature type="domain" description="DNA primase large subunit C-terminal" evidence="8">
    <location>
        <begin position="214"/>
        <end position="322"/>
    </location>
</feature>
<feature type="binding site" evidence="7">
    <location>
        <position position="222"/>
    </location>
    <ligand>
        <name>[4Fe-4S] cluster</name>
        <dbReference type="ChEBI" id="CHEBI:49883"/>
    </ligand>
</feature>
<sequence>MVDVQDLAKYPFLEEAQDYVRRESGTLDILLKSERGRSLSDAAANRVVDALSRKNPQECRTYGRDAQEDLFSYVIARMLVSCLNDRLLIERLSQFEAQKAYLSFIEEEKAEKEEIARALGIDIGERSLPVLTYVPLVSGLHEDRWKLVNRSVKGGRVLLLRIEAEELIRERMREIIRERLPLSVPEEVCRQFLPYTEAIAAAAQQQALEEFGAVDESSFPPCISALITAVTAGTNLPHVGRFALTAFLNNIGLSTTQIVEVFQRAPDFDLSMTMYQVEHISGRSGTEYTAPACATMRTHGLCVRRDTICEKVNHPLTYYKRKKKMRE</sequence>
<feature type="binding site" evidence="7">
    <location>
        <position position="293"/>
    </location>
    <ligand>
        <name>[4Fe-4S] cluster</name>
        <dbReference type="ChEBI" id="CHEBI:49883"/>
    </ligand>
</feature>
<comment type="subunit">
    <text evidence="7">Heterodimer of a small subunit (PriS) and a large subunit (PriL).</text>
</comment>
<feature type="binding site" evidence="7">
    <location>
        <position position="309"/>
    </location>
    <ligand>
        <name>[4Fe-4S] cluster</name>
        <dbReference type="ChEBI" id="CHEBI:49883"/>
    </ligand>
</feature>
<keyword evidence="5 7" id="KW-0408">Iron</keyword>
<comment type="cofactor">
    <cofactor evidence="7">
        <name>[4Fe-4S] cluster</name>
        <dbReference type="ChEBI" id="CHEBI:49883"/>
    </cofactor>
    <text evidence="7">Binds 1 [4Fe-4S] cluster.</text>
</comment>
<dbReference type="InterPro" id="IPR007238">
    <property type="entry name" value="DNA_primase_lsu_euk/arc"/>
</dbReference>
<dbReference type="GO" id="GO:0006270">
    <property type="term" value="P:DNA replication initiation"/>
    <property type="evidence" value="ECO:0007669"/>
    <property type="project" value="TreeGrafter"/>
</dbReference>
<feature type="binding site" evidence="7">
    <location>
        <position position="302"/>
    </location>
    <ligand>
        <name>[4Fe-4S] cluster</name>
        <dbReference type="ChEBI" id="CHEBI:49883"/>
    </ligand>
</feature>
<keyword evidence="6 7" id="KW-0411">Iron-sulfur</keyword>
<proteinExistence type="inferred from homology"/>
<evidence type="ECO:0000313" key="10">
    <source>
        <dbReference type="Proteomes" id="UP000570823"/>
    </source>
</evidence>
<dbReference type="PANTHER" id="PTHR10537:SF3">
    <property type="entry name" value="DNA PRIMASE LARGE SUBUNIT"/>
    <property type="match status" value="1"/>
</dbReference>
<name>A0A7K4HLE0_9EURY</name>
<dbReference type="OrthoDB" id="46081at2157"/>
<dbReference type="AlphaFoldDB" id="A0A7K4HLE0"/>
<dbReference type="Pfam" id="PF04104">
    <property type="entry name" value="DNA_primase_lrg"/>
    <property type="match status" value="1"/>
</dbReference>
<dbReference type="PANTHER" id="PTHR10537">
    <property type="entry name" value="DNA PRIMASE LARGE SUBUNIT"/>
    <property type="match status" value="1"/>
</dbReference>
<keyword evidence="2 7" id="KW-0639">Primosome</keyword>
<dbReference type="HAMAP" id="MF_00701">
    <property type="entry name" value="DNA_primase_lrg_arc"/>
    <property type="match status" value="1"/>
</dbReference>
<evidence type="ECO:0000256" key="6">
    <source>
        <dbReference type="ARBA" id="ARBA00023014"/>
    </source>
</evidence>
<dbReference type="CDD" id="cd06560">
    <property type="entry name" value="PriL"/>
    <property type="match status" value="1"/>
</dbReference>
<dbReference type="InterPro" id="IPR023642">
    <property type="entry name" value="DNA_primase_lsu_PriL"/>
</dbReference>
<dbReference type="EMBL" id="JABXWR010000001">
    <property type="protein sequence ID" value="NVO66085.1"/>
    <property type="molecule type" value="Genomic_DNA"/>
</dbReference>
<dbReference type="RefSeq" id="WP_176787725.1">
    <property type="nucleotide sequence ID" value="NZ_JABXWR010000001.1"/>
</dbReference>
<keyword evidence="10" id="KW-1185">Reference proteome</keyword>
<dbReference type="GO" id="GO:0006269">
    <property type="term" value="P:DNA replication, synthesis of primer"/>
    <property type="evidence" value="ECO:0007669"/>
    <property type="project" value="UniProtKB-UniRule"/>
</dbReference>
<comment type="function">
    <text evidence="7">Regulatory subunit of DNA primase, an RNA polymerase that catalyzes the synthesis of short RNA molecules used as primers for DNA polymerase during DNA replication. Stabilizes and modulates the activity of the small subunit, increasing the rate of DNA synthesis, and conferring RNA synthesis capability. The DNA polymerase activity may enable DNA primase to also catalyze primer extension after primer synthesis. May also play a role in DNA repair.</text>
</comment>
<evidence type="ECO:0000256" key="3">
    <source>
        <dbReference type="ARBA" id="ARBA00022705"/>
    </source>
</evidence>
<evidence type="ECO:0000256" key="7">
    <source>
        <dbReference type="HAMAP-Rule" id="MF_00701"/>
    </source>
</evidence>
<dbReference type="GO" id="GO:0051539">
    <property type="term" value="F:4 iron, 4 sulfur cluster binding"/>
    <property type="evidence" value="ECO:0007669"/>
    <property type="project" value="UniProtKB-UniRule"/>
</dbReference>
<keyword evidence="1 7" id="KW-0004">4Fe-4S</keyword>
<comment type="similarity">
    <text evidence="7">Belongs to the eukaryotic-type primase large subunit family.</text>
</comment>
<keyword evidence="3 7" id="KW-0235">DNA replication</keyword>
<organism evidence="9 10">
    <name type="scientific">Methanofollis tationis</name>
    <dbReference type="NCBI Taxonomy" id="81417"/>
    <lineage>
        <taxon>Archaea</taxon>
        <taxon>Methanobacteriati</taxon>
        <taxon>Methanobacteriota</taxon>
        <taxon>Stenosarchaea group</taxon>
        <taxon>Methanomicrobia</taxon>
        <taxon>Methanomicrobiales</taxon>
        <taxon>Methanomicrobiaceae</taxon>
        <taxon>Methanofollis</taxon>
    </lineage>
</organism>
<protein>
    <recommendedName>
        <fullName evidence="7">DNA primase large subunit PriL</fullName>
    </recommendedName>
</protein>
<evidence type="ECO:0000313" key="9">
    <source>
        <dbReference type="EMBL" id="NVO66085.1"/>
    </source>
</evidence>
<keyword evidence="4 7" id="KW-0479">Metal-binding</keyword>
<accession>A0A7K4HLE0</accession>
<gene>
    <name evidence="7" type="primary">priL</name>
    <name evidence="9" type="ORF">HWN36_01860</name>
</gene>
<dbReference type="Proteomes" id="UP000570823">
    <property type="component" value="Unassembled WGS sequence"/>
</dbReference>
<dbReference type="InterPro" id="IPR058560">
    <property type="entry name" value="DNA_primase_C"/>
</dbReference>
<evidence type="ECO:0000256" key="4">
    <source>
        <dbReference type="ARBA" id="ARBA00022723"/>
    </source>
</evidence>
<dbReference type="GO" id="GO:0003899">
    <property type="term" value="F:DNA-directed RNA polymerase activity"/>
    <property type="evidence" value="ECO:0007669"/>
    <property type="project" value="InterPro"/>
</dbReference>
<dbReference type="GO" id="GO:1990077">
    <property type="term" value="C:primosome complex"/>
    <property type="evidence" value="ECO:0007669"/>
    <property type="project" value="UniProtKB-KW"/>
</dbReference>
<evidence type="ECO:0000256" key="2">
    <source>
        <dbReference type="ARBA" id="ARBA00022515"/>
    </source>
</evidence>
<evidence type="ECO:0000259" key="8">
    <source>
        <dbReference type="Pfam" id="PF04104"/>
    </source>
</evidence>
<dbReference type="SUPFAM" id="SSF140914">
    <property type="entry name" value="PriB N-terminal domain-like"/>
    <property type="match status" value="1"/>
</dbReference>
<evidence type="ECO:0000256" key="1">
    <source>
        <dbReference type="ARBA" id="ARBA00022485"/>
    </source>
</evidence>
<evidence type="ECO:0000256" key="5">
    <source>
        <dbReference type="ARBA" id="ARBA00023004"/>
    </source>
</evidence>